<dbReference type="RefSeq" id="WP_107322267.1">
    <property type="nucleotide sequence ID" value="NZ_CP024081.1"/>
</dbReference>
<dbReference type="SUPFAM" id="SSF55729">
    <property type="entry name" value="Acyl-CoA N-acyltransferases (Nat)"/>
    <property type="match status" value="1"/>
</dbReference>
<dbReference type="CDD" id="cd04301">
    <property type="entry name" value="NAT_SF"/>
    <property type="match status" value="1"/>
</dbReference>
<organism evidence="2 3">
    <name type="scientific">Pseudomonas rhizophila</name>
    <dbReference type="NCBI Taxonomy" id="2045200"/>
    <lineage>
        <taxon>Bacteria</taxon>
        <taxon>Pseudomonadati</taxon>
        <taxon>Pseudomonadota</taxon>
        <taxon>Gammaproteobacteria</taxon>
        <taxon>Pseudomonadales</taxon>
        <taxon>Pseudomonadaceae</taxon>
        <taxon>Pseudomonas</taxon>
    </lineage>
</organism>
<protein>
    <submittedName>
        <fullName evidence="2">Tyrosine protein phosphatase</fullName>
    </submittedName>
</protein>
<dbReference type="EMBL" id="CP024081">
    <property type="protein sequence ID" value="AVU76395.1"/>
    <property type="molecule type" value="Genomic_DNA"/>
</dbReference>
<dbReference type="Pfam" id="PF13508">
    <property type="entry name" value="Acetyltransf_7"/>
    <property type="match status" value="1"/>
</dbReference>
<dbReference type="NCBIfam" id="NF040501">
    <property type="entry name" value="resist_ArsN2"/>
    <property type="match status" value="1"/>
</dbReference>
<evidence type="ECO:0000259" key="1">
    <source>
        <dbReference type="PROSITE" id="PS51186"/>
    </source>
</evidence>
<dbReference type="Gene3D" id="3.40.630.30">
    <property type="match status" value="1"/>
</dbReference>
<proteinExistence type="predicted"/>
<accession>A0ABN5JWG0</accession>
<reference evidence="2 3" key="1">
    <citation type="journal article" date="2018" name="Front. Microbiol.">
        <title>Pseudomonas rhizophila S211, a New Plant Growth-Promoting Rhizobacterium with Potential in Pesticide-Bioremediation.</title>
        <authorList>
            <person name="Hassen W."/>
            <person name="Neifar M."/>
            <person name="Cherif H."/>
            <person name="Najjari A."/>
            <person name="Chouchane H."/>
            <person name="Driouich R.C."/>
            <person name="Salah A."/>
            <person name="Naili F."/>
            <person name="Mosbah A."/>
            <person name="Souissi Y."/>
            <person name="Raddadi N."/>
            <person name="Ouzari H.I."/>
            <person name="Fava F."/>
            <person name="Cherif A."/>
        </authorList>
    </citation>
    <scope>NUCLEOTIDE SEQUENCE [LARGE SCALE GENOMIC DNA]</scope>
    <source>
        <strain evidence="2 3">S211</strain>
    </source>
</reference>
<evidence type="ECO:0000313" key="2">
    <source>
        <dbReference type="EMBL" id="AVU76395.1"/>
    </source>
</evidence>
<name>A0ABN5JWG0_9PSED</name>
<dbReference type="InterPro" id="IPR016181">
    <property type="entry name" value="Acyl_CoA_acyltransferase"/>
</dbReference>
<sequence>MHMTELSNEELEPLRQALILAGLPVDDLNQQGRRFFSFRQADAQAAFGGIEGEGADRLLRSLVVPEGLRGRGIGAAMLVALEDFAKNQGVERLHLLTASAASFFVAQGYQARDRSLAPMSISETAQFRSLCPASAAYLSKCLI</sequence>
<dbReference type="Proteomes" id="UP000241936">
    <property type="component" value="Chromosome"/>
</dbReference>
<dbReference type="InterPro" id="IPR000182">
    <property type="entry name" value="GNAT_dom"/>
</dbReference>
<keyword evidence="3" id="KW-1185">Reference proteome</keyword>
<evidence type="ECO:0000313" key="3">
    <source>
        <dbReference type="Proteomes" id="UP000241936"/>
    </source>
</evidence>
<gene>
    <name evidence="2" type="ORF">CRX69_14780</name>
</gene>
<dbReference type="PROSITE" id="PS51186">
    <property type="entry name" value="GNAT"/>
    <property type="match status" value="1"/>
</dbReference>
<feature type="domain" description="N-acetyltransferase" evidence="1">
    <location>
        <begin position="1"/>
        <end position="124"/>
    </location>
</feature>